<dbReference type="AlphaFoldDB" id="A0A9N9J594"/>
<sequence length="73" mass="8254">RCCGACYNGILNNYNCCQDYATSCRLNQTKSTYQTAYFVYFDWCVKENLPGVTCSRSYANGCVANLLPQDKKP</sequence>
<proteinExistence type="predicted"/>
<comment type="caution">
    <text evidence="1">The sequence shown here is derived from an EMBL/GenBank/DDBJ whole genome shotgun (WGS) entry which is preliminary data.</text>
</comment>
<feature type="non-terminal residue" evidence="1">
    <location>
        <position position="1"/>
    </location>
</feature>
<accession>A0A9N9J594</accession>
<evidence type="ECO:0000313" key="1">
    <source>
        <dbReference type="EMBL" id="CAG8764621.1"/>
    </source>
</evidence>
<name>A0A9N9J594_9GLOM</name>
<organism evidence="1 2">
    <name type="scientific">Racocetra fulgida</name>
    <dbReference type="NCBI Taxonomy" id="60492"/>
    <lineage>
        <taxon>Eukaryota</taxon>
        <taxon>Fungi</taxon>
        <taxon>Fungi incertae sedis</taxon>
        <taxon>Mucoromycota</taxon>
        <taxon>Glomeromycotina</taxon>
        <taxon>Glomeromycetes</taxon>
        <taxon>Diversisporales</taxon>
        <taxon>Gigasporaceae</taxon>
        <taxon>Racocetra</taxon>
    </lineage>
</organism>
<keyword evidence="2" id="KW-1185">Reference proteome</keyword>
<gene>
    <name evidence="1" type="ORF">RFULGI_LOCUS14577</name>
</gene>
<protein>
    <submittedName>
        <fullName evidence="1">13982_t:CDS:1</fullName>
    </submittedName>
</protein>
<evidence type="ECO:0000313" key="2">
    <source>
        <dbReference type="Proteomes" id="UP000789396"/>
    </source>
</evidence>
<dbReference type="EMBL" id="CAJVPZ010042896">
    <property type="protein sequence ID" value="CAG8764621.1"/>
    <property type="molecule type" value="Genomic_DNA"/>
</dbReference>
<reference evidence="1" key="1">
    <citation type="submission" date="2021-06" db="EMBL/GenBank/DDBJ databases">
        <authorList>
            <person name="Kallberg Y."/>
            <person name="Tangrot J."/>
            <person name="Rosling A."/>
        </authorList>
    </citation>
    <scope>NUCLEOTIDE SEQUENCE</scope>
    <source>
        <strain evidence="1">IN212</strain>
    </source>
</reference>
<dbReference type="Proteomes" id="UP000789396">
    <property type="component" value="Unassembled WGS sequence"/>
</dbReference>